<evidence type="ECO:0000313" key="4">
    <source>
        <dbReference type="Proteomes" id="UP001153148"/>
    </source>
</evidence>
<comment type="caution">
    <text evidence="3">The sequence shown here is derived from an EMBL/GenBank/DDBJ whole genome shotgun (WGS) entry which is preliminary data.</text>
</comment>
<accession>A0ABN7P8T7</accession>
<evidence type="ECO:0000256" key="2">
    <source>
        <dbReference type="SAM" id="Phobius"/>
    </source>
</evidence>
<keyword evidence="2" id="KW-1133">Transmembrane helix</keyword>
<reference evidence="3" key="1">
    <citation type="submission" date="2021-03" db="EMBL/GenBank/DDBJ databases">
        <authorList>
            <person name="Tran Van P."/>
        </authorList>
    </citation>
    <scope>NUCLEOTIDE SEQUENCE</scope>
</reference>
<gene>
    <name evidence="3" type="ORF">TPAB3V08_LOCUS8946</name>
</gene>
<evidence type="ECO:0000313" key="3">
    <source>
        <dbReference type="EMBL" id="CAG2061993.1"/>
    </source>
</evidence>
<dbReference type="EMBL" id="CAJPIN010018125">
    <property type="protein sequence ID" value="CAG2061993.1"/>
    <property type="molecule type" value="Genomic_DNA"/>
</dbReference>
<feature type="transmembrane region" description="Helical" evidence="2">
    <location>
        <begin position="20"/>
        <end position="42"/>
    </location>
</feature>
<organism evidence="3 4">
    <name type="scientific">Timema podura</name>
    <name type="common">Walking stick</name>
    <dbReference type="NCBI Taxonomy" id="61482"/>
    <lineage>
        <taxon>Eukaryota</taxon>
        <taxon>Metazoa</taxon>
        <taxon>Ecdysozoa</taxon>
        <taxon>Arthropoda</taxon>
        <taxon>Hexapoda</taxon>
        <taxon>Insecta</taxon>
        <taxon>Pterygota</taxon>
        <taxon>Neoptera</taxon>
        <taxon>Polyneoptera</taxon>
        <taxon>Phasmatodea</taxon>
        <taxon>Timematodea</taxon>
        <taxon>Timematoidea</taxon>
        <taxon>Timematidae</taxon>
        <taxon>Timema</taxon>
    </lineage>
</organism>
<protein>
    <submittedName>
        <fullName evidence="3">Uncharacterized protein</fullName>
    </submittedName>
</protein>
<feature type="region of interest" description="Disordered" evidence="1">
    <location>
        <begin position="53"/>
        <end position="72"/>
    </location>
</feature>
<dbReference type="Proteomes" id="UP001153148">
    <property type="component" value="Unassembled WGS sequence"/>
</dbReference>
<keyword evidence="2" id="KW-0472">Membrane</keyword>
<sequence>MTREPMATPEEPDQWLPVDTLMCVSIIVLLFIMATLVGKVTFDHFCRRRVKTGHKQTLRRSSRRNPPKKHIGFRNKNYEKVSVTDLDDDNDDDIALKAMGIRQTPNSIKIDARAEACHYDWISMVGTRTNTTHSLDSNLCLPVTSNLSSFRARKCATNDVGLL</sequence>
<keyword evidence="4" id="KW-1185">Reference proteome</keyword>
<keyword evidence="2" id="KW-0812">Transmembrane</keyword>
<name>A0ABN7P8T7_TIMPD</name>
<proteinExistence type="predicted"/>
<evidence type="ECO:0000256" key="1">
    <source>
        <dbReference type="SAM" id="MobiDB-lite"/>
    </source>
</evidence>
<feature type="non-terminal residue" evidence="3">
    <location>
        <position position="163"/>
    </location>
</feature>